<evidence type="ECO:0000256" key="5">
    <source>
        <dbReference type="ARBA" id="ARBA00023136"/>
    </source>
</evidence>
<keyword evidence="3 6" id="KW-0812">Transmembrane</keyword>
<protein>
    <submittedName>
        <fullName evidence="7">Uncharacterized protein</fullName>
    </submittedName>
</protein>
<comment type="similarity">
    <text evidence="2">Belongs to the nematode receptor-like protein srb family.</text>
</comment>
<dbReference type="GO" id="GO:0004888">
    <property type="term" value="F:transmembrane signaling receptor activity"/>
    <property type="evidence" value="ECO:0007669"/>
    <property type="project" value="InterPro"/>
</dbReference>
<dbReference type="PANTHER" id="PTHR31216">
    <property type="entry name" value="SERPENTINE RECEPTOR CLASS BETA-1-RELATED-RELATED"/>
    <property type="match status" value="1"/>
</dbReference>
<evidence type="ECO:0000256" key="2">
    <source>
        <dbReference type="ARBA" id="ARBA00006860"/>
    </source>
</evidence>
<comment type="caution">
    <text evidence="7">The sequence shown here is derived from an EMBL/GenBank/DDBJ whole genome shotgun (WGS) entry which is preliminary data.</text>
</comment>
<feature type="transmembrane region" description="Helical" evidence="6">
    <location>
        <begin position="238"/>
        <end position="260"/>
    </location>
</feature>
<feature type="transmembrane region" description="Helical" evidence="6">
    <location>
        <begin position="280"/>
        <end position="296"/>
    </location>
</feature>
<keyword evidence="5 6" id="KW-0472">Membrane</keyword>
<evidence type="ECO:0000313" key="8">
    <source>
        <dbReference type="Proteomes" id="UP001152747"/>
    </source>
</evidence>
<evidence type="ECO:0000256" key="6">
    <source>
        <dbReference type="SAM" id="Phobius"/>
    </source>
</evidence>
<evidence type="ECO:0000313" key="7">
    <source>
        <dbReference type="EMBL" id="CAI5441322.1"/>
    </source>
</evidence>
<evidence type="ECO:0000256" key="3">
    <source>
        <dbReference type="ARBA" id="ARBA00022692"/>
    </source>
</evidence>
<feature type="transmembrane region" description="Helical" evidence="6">
    <location>
        <begin position="63"/>
        <end position="82"/>
    </location>
</feature>
<dbReference type="GO" id="GO:0007606">
    <property type="term" value="P:sensory perception of chemical stimulus"/>
    <property type="evidence" value="ECO:0007669"/>
    <property type="project" value="InterPro"/>
</dbReference>
<evidence type="ECO:0000256" key="1">
    <source>
        <dbReference type="ARBA" id="ARBA00004141"/>
    </source>
</evidence>
<feature type="transmembrane region" description="Helical" evidence="6">
    <location>
        <begin position="102"/>
        <end position="121"/>
    </location>
</feature>
<dbReference type="PANTHER" id="PTHR31216:SF3">
    <property type="entry name" value="SERPENTINE RECEPTOR CLASS BETA-15-RELATED"/>
    <property type="match status" value="1"/>
</dbReference>
<proteinExistence type="inferred from homology"/>
<dbReference type="AlphaFoldDB" id="A0A9P1MVK9"/>
<keyword evidence="4 6" id="KW-1133">Transmembrane helix</keyword>
<reference evidence="7" key="1">
    <citation type="submission" date="2022-11" db="EMBL/GenBank/DDBJ databases">
        <authorList>
            <person name="Kikuchi T."/>
        </authorList>
    </citation>
    <scope>NUCLEOTIDE SEQUENCE</scope>
    <source>
        <strain evidence="7">PS1010</strain>
    </source>
</reference>
<comment type="subcellular location">
    <subcellularLocation>
        <location evidence="1">Membrane</location>
        <topology evidence="1">Multi-pass membrane protein</topology>
    </subcellularLocation>
</comment>
<accession>A0A9P1MVK9</accession>
<feature type="transmembrane region" description="Helical" evidence="6">
    <location>
        <begin position="20"/>
        <end position="42"/>
    </location>
</feature>
<dbReference type="EMBL" id="CANHGI010000002">
    <property type="protein sequence ID" value="CAI5441322.1"/>
    <property type="molecule type" value="Genomic_DNA"/>
</dbReference>
<sequence>MSPTNESCELAYDVVNHPAYRIAQVFTFLVSVCAMIVLLNFISRKLFKSVFHANLKSLLCTYFSMNFHFSLTMAIAFGYHTIQPFFANSKCDLFINHSLFKYIHLAFTFTLTTPMLFTISISIERTIAIIKAHNYEKLPMFIGPLLAILTIVSGMIVTFWAYQNEPFDEDLINFILIPSASVNNVNHIFQYFIILDVITFIFNLILLKITRDLNKKENRRRTLSVRFQMEQIMASNKFTIYIFFVHLLFTVIYLSTVLSLWTIGKQYIFTTYTGYTTKPLFSLIIGLVATAFLKTLKIKRKESLRTTIRIAYSGKVGAMNHDNAIFEIWNTYGGHK</sequence>
<evidence type="ECO:0000256" key="4">
    <source>
        <dbReference type="ARBA" id="ARBA00022989"/>
    </source>
</evidence>
<gene>
    <name evidence="7" type="ORF">CAMP_LOCUS3959</name>
</gene>
<dbReference type="InterPro" id="IPR002184">
    <property type="entry name" value="7TM_GPCR_serpentine_rcpt_Srb"/>
</dbReference>
<organism evidence="7 8">
    <name type="scientific">Caenorhabditis angaria</name>
    <dbReference type="NCBI Taxonomy" id="860376"/>
    <lineage>
        <taxon>Eukaryota</taxon>
        <taxon>Metazoa</taxon>
        <taxon>Ecdysozoa</taxon>
        <taxon>Nematoda</taxon>
        <taxon>Chromadorea</taxon>
        <taxon>Rhabditida</taxon>
        <taxon>Rhabditina</taxon>
        <taxon>Rhabditomorpha</taxon>
        <taxon>Rhabditoidea</taxon>
        <taxon>Rhabditidae</taxon>
        <taxon>Peloderinae</taxon>
        <taxon>Caenorhabditis</taxon>
    </lineage>
</organism>
<dbReference type="OrthoDB" id="5820060at2759"/>
<keyword evidence="8" id="KW-1185">Reference proteome</keyword>
<name>A0A9P1MVK9_9PELO</name>
<feature type="transmembrane region" description="Helical" evidence="6">
    <location>
        <begin position="188"/>
        <end position="210"/>
    </location>
</feature>
<feature type="transmembrane region" description="Helical" evidence="6">
    <location>
        <begin position="141"/>
        <end position="162"/>
    </location>
</feature>
<dbReference type="PRINTS" id="PR00699">
    <property type="entry name" value="TMPROTEINSRB"/>
</dbReference>
<dbReference type="GO" id="GO:0016020">
    <property type="term" value="C:membrane"/>
    <property type="evidence" value="ECO:0007669"/>
    <property type="project" value="UniProtKB-SubCell"/>
</dbReference>
<dbReference type="Pfam" id="PF02175">
    <property type="entry name" value="7TM_GPCR_Srb"/>
    <property type="match status" value="1"/>
</dbReference>
<dbReference type="Proteomes" id="UP001152747">
    <property type="component" value="Unassembled WGS sequence"/>
</dbReference>